<evidence type="ECO:0000259" key="4">
    <source>
        <dbReference type="Pfam" id="PF20266"/>
    </source>
</evidence>
<feature type="compositionally biased region" description="Polar residues" evidence="2">
    <location>
        <begin position="956"/>
        <end position="968"/>
    </location>
</feature>
<organism evidence="5 6">
    <name type="scientific">Odynerus spinipes</name>
    <dbReference type="NCBI Taxonomy" id="1348599"/>
    <lineage>
        <taxon>Eukaryota</taxon>
        <taxon>Metazoa</taxon>
        <taxon>Ecdysozoa</taxon>
        <taxon>Arthropoda</taxon>
        <taxon>Hexapoda</taxon>
        <taxon>Insecta</taxon>
        <taxon>Pterygota</taxon>
        <taxon>Neoptera</taxon>
        <taxon>Endopterygota</taxon>
        <taxon>Hymenoptera</taxon>
        <taxon>Apocrita</taxon>
        <taxon>Aculeata</taxon>
        <taxon>Vespoidea</taxon>
        <taxon>Vespidae</taxon>
        <taxon>Eumeninae</taxon>
        <taxon>Odynerus</taxon>
    </lineage>
</organism>
<dbReference type="SMART" id="SM01265">
    <property type="entry name" value="Mab-21"/>
    <property type="match status" value="1"/>
</dbReference>
<feature type="region of interest" description="Disordered" evidence="2">
    <location>
        <begin position="292"/>
        <end position="338"/>
    </location>
</feature>
<evidence type="ECO:0000313" key="5">
    <source>
        <dbReference type="EMBL" id="KAK2575538.1"/>
    </source>
</evidence>
<evidence type="ECO:0000259" key="3">
    <source>
        <dbReference type="Pfam" id="PF03281"/>
    </source>
</evidence>
<feature type="compositionally biased region" description="Low complexity" evidence="2">
    <location>
        <begin position="325"/>
        <end position="338"/>
    </location>
</feature>
<reference evidence="5" key="2">
    <citation type="journal article" date="2023" name="Commun. Biol.">
        <title>Intrasexual cuticular hydrocarbon dimorphism in a wasp sheds light on hydrocarbon biosynthesis genes in Hymenoptera.</title>
        <authorList>
            <person name="Moris V.C."/>
            <person name="Podsiadlowski L."/>
            <person name="Martin S."/>
            <person name="Oeyen J.P."/>
            <person name="Donath A."/>
            <person name="Petersen M."/>
            <person name="Wilbrandt J."/>
            <person name="Misof B."/>
            <person name="Liedtke D."/>
            <person name="Thamm M."/>
            <person name="Scheiner R."/>
            <person name="Schmitt T."/>
            <person name="Niehuis O."/>
        </authorList>
    </citation>
    <scope>NUCLEOTIDE SEQUENCE</scope>
    <source>
        <strain evidence="5">GBR_01_08_01A</strain>
    </source>
</reference>
<feature type="compositionally biased region" description="Basic residues" evidence="2">
    <location>
        <begin position="314"/>
        <end position="323"/>
    </location>
</feature>
<feature type="domain" description="Mab-21-like nucleotidyltransferase" evidence="3">
    <location>
        <begin position="415"/>
        <end position="566"/>
    </location>
</feature>
<evidence type="ECO:0008006" key="7">
    <source>
        <dbReference type="Google" id="ProtNLM"/>
    </source>
</evidence>
<proteinExistence type="inferred from homology"/>
<feature type="compositionally biased region" description="Basic residues" evidence="2">
    <location>
        <begin position="9"/>
        <end position="19"/>
    </location>
</feature>
<dbReference type="AlphaFoldDB" id="A0AAD9VI59"/>
<dbReference type="InterPro" id="IPR046906">
    <property type="entry name" value="Mab-21_HhH/H2TH-like"/>
</dbReference>
<dbReference type="InterPro" id="IPR024810">
    <property type="entry name" value="MAB21L/cGLR"/>
</dbReference>
<dbReference type="Proteomes" id="UP001258017">
    <property type="component" value="Unassembled WGS sequence"/>
</dbReference>
<dbReference type="InterPro" id="IPR046903">
    <property type="entry name" value="Mab-21-like_nuc_Trfase"/>
</dbReference>
<gene>
    <name evidence="5" type="ORF">KPH14_011258</name>
</gene>
<dbReference type="PANTHER" id="PTHR10656">
    <property type="entry name" value="CELL FATE DETERMINING PROTEIN MAB21-RELATED"/>
    <property type="match status" value="1"/>
</dbReference>
<evidence type="ECO:0000256" key="1">
    <source>
        <dbReference type="ARBA" id="ARBA00008307"/>
    </source>
</evidence>
<dbReference type="Pfam" id="PF20266">
    <property type="entry name" value="Mab-21_C"/>
    <property type="match status" value="1"/>
</dbReference>
<reference evidence="5" key="1">
    <citation type="submission" date="2021-08" db="EMBL/GenBank/DDBJ databases">
        <authorList>
            <person name="Misof B."/>
            <person name="Oliver O."/>
            <person name="Podsiadlowski L."/>
            <person name="Donath A."/>
            <person name="Peters R."/>
            <person name="Mayer C."/>
            <person name="Rust J."/>
            <person name="Gunkel S."/>
            <person name="Lesny P."/>
            <person name="Martin S."/>
            <person name="Oeyen J.P."/>
            <person name="Petersen M."/>
            <person name="Panagiotis P."/>
            <person name="Wilbrandt J."/>
            <person name="Tanja T."/>
        </authorList>
    </citation>
    <scope>NUCLEOTIDE SEQUENCE</scope>
    <source>
        <strain evidence="5">GBR_01_08_01A</strain>
        <tissue evidence="5">Thorax + abdomen</tissue>
    </source>
</reference>
<evidence type="ECO:0000313" key="6">
    <source>
        <dbReference type="Proteomes" id="UP001258017"/>
    </source>
</evidence>
<dbReference type="PANTHER" id="PTHR10656:SF69">
    <property type="entry name" value="MAB-21-LIKE HHH_H2TH-LIKE DOMAIN-CONTAINING PROTEIN"/>
    <property type="match status" value="1"/>
</dbReference>
<feature type="domain" description="Mab-21-like HhH/H2TH-like" evidence="4">
    <location>
        <begin position="573"/>
        <end position="654"/>
    </location>
</feature>
<keyword evidence="6" id="KW-1185">Reference proteome</keyword>
<feature type="region of interest" description="Disordered" evidence="2">
    <location>
        <begin position="1"/>
        <end position="25"/>
    </location>
</feature>
<comment type="similarity">
    <text evidence="1">Belongs to the mab-21 family.</text>
</comment>
<dbReference type="EMBL" id="JAIFRP010004413">
    <property type="protein sequence ID" value="KAK2575538.1"/>
    <property type="molecule type" value="Genomic_DNA"/>
</dbReference>
<dbReference type="Gene3D" id="1.10.1410.40">
    <property type="match status" value="1"/>
</dbReference>
<sequence>MGNGISRNRSGKRKGKKRNGNYDYGNRDVNIENQYREAEDVEMKWLRRTIRNEPEFFVLNNLMMCVQFFGNYEEDIARIRQALVSPREADINERLPPHKHVLLPDLLQEEVARNVGFTSSRQTLRPTIEPLQPVRIYIVHNNIEVTEEDSPNYYSIMKDTTTYNMLLKQTEHRGYVKLQLQEVTPLLKKVITEEGSNGSSRTKNDDGFYSDGDSVYGSKYARNADLAFVRQSKSSLRSSKYGHSHSSPNLYEEGALYEKGVQRSQENVYDSNNAHGSVKAESDYKADSLIERRSQAPELPARNGYPSRGGGYHRTSRHHHKSKVYSNNSRASSTSSGYRSGHYVLDSDSDCGCNHTCNVARSCDDLYSSADMAKNMEDLSFDEYPDGCTIPRQCFRKITYTSEGKIYDPLEERKYMMNSKQKRIRQILRRYNYDVSYVSSFQFMRYFLNIFVNQLAEILGFDLETIDDVKPEGGVIYCDKVMVSLTSRLTIVEPYEIIPTIWTQWPEDGKEWLDRPRSTWPSEKDIGKIQDFGCYVVPEGFSPKKGLNSFQDIEWQLSFPAAERYLETCMTPAQAHVLTTAHIRNRLFWMIEENDRPSKWPDHRMGECLVKLLQSLYYCISQNEPTLSDYFIRDRNLFQRVPSNDLVHTQKQIKRILENPIMYVFHAMENVRYSQQFFPKMNFEMLLNILTADTLTLINPALARQDHKPISKSSGDYYDTSKKSNHVYTHDRPGGFWENAKNISRTENEQKIYATKPAVTNKTLINPRKATDSVIEISERCADLEGTRLCALLDFFITHFMKMGERCHQYHALRQKTIYLDQAERLSILLSEYPRSKEDGKAYLDKIKCLRLRQDVPKVDNVQPQTSKRTTGEEPLFAVRLKNRYAEDESQPRLSIVTKEAMQFGIDDDTYDSASLNAVIPERTRAPTPSRTERAPAPSSRTTTPTPRVPSPTDKAANSTSRVPTPTKRNPKDREGSNASKKSSKDRESSISSTVTLRSKQEEPSPRVISLVENENDSFLTETTYI</sequence>
<name>A0AAD9VI59_9HYME</name>
<protein>
    <recommendedName>
        <fullName evidence="7">Mab-21-like HhH/H2TH-like domain-containing protein</fullName>
    </recommendedName>
</protein>
<accession>A0AAD9VI59</accession>
<feature type="region of interest" description="Disordered" evidence="2">
    <location>
        <begin position="915"/>
        <end position="1011"/>
    </location>
</feature>
<comment type="caution">
    <text evidence="5">The sequence shown here is derived from an EMBL/GenBank/DDBJ whole genome shotgun (WGS) entry which is preliminary data.</text>
</comment>
<evidence type="ECO:0000256" key="2">
    <source>
        <dbReference type="SAM" id="MobiDB-lite"/>
    </source>
</evidence>
<feature type="compositionally biased region" description="Low complexity" evidence="2">
    <location>
        <begin position="935"/>
        <end position="946"/>
    </location>
</feature>
<dbReference type="Pfam" id="PF03281">
    <property type="entry name" value="Mab-21"/>
    <property type="match status" value="1"/>
</dbReference>